<protein>
    <submittedName>
        <fullName evidence="3">Family with sequence similarity 229 member A</fullName>
    </submittedName>
</protein>
<dbReference type="PANTHER" id="PTHR35355:SF1">
    <property type="entry name" value="PROTEIN FAM229A"/>
    <property type="match status" value="1"/>
</dbReference>
<dbReference type="Ensembl" id="ENSAPLT00000042696.1">
    <property type="protein sequence ID" value="ENSAPLP00000024812.1"/>
    <property type="gene ID" value="ENSAPLG00000028507.1"/>
</dbReference>
<reference evidence="3" key="2">
    <citation type="submission" date="2025-08" db="UniProtKB">
        <authorList>
            <consortium name="Ensembl"/>
        </authorList>
    </citation>
    <scope>IDENTIFICATION</scope>
</reference>
<evidence type="ECO:0000313" key="3">
    <source>
        <dbReference type="Ensembl" id="ENSAPLP00000024812.1"/>
    </source>
</evidence>
<gene>
    <name evidence="3" type="primary">FAM229A</name>
</gene>
<feature type="compositionally biased region" description="Polar residues" evidence="2">
    <location>
        <begin position="52"/>
        <end position="65"/>
    </location>
</feature>
<reference evidence="3 4" key="1">
    <citation type="submission" date="2017-10" db="EMBL/GenBank/DDBJ databases">
        <title>A new Pekin duck reference genome.</title>
        <authorList>
            <person name="Hou Z.-C."/>
            <person name="Zhou Z.-K."/>
            <person name="Zhu F."/>
            <person name="Hou S.-S."/>
        </authorList>
    </citation>
    <scope>NUCLEOTIDE SEQUENCE [LARGE SCALE GENOMIC DNA]</scope>
</reference>
<dbReference type="InterPro" id="IPR028025">
    <property type="entry name" value="FAM229"/>
</dbReference>
<sequence length="131" mass="13894">MIPSVVYLPGPPPLHIPVSPHVQTLPQTVWGLCEACCACPAPSSRYEPGPVSASQRPDMSSQETPQARRFPIEAGDCPSLAAAPEAQEPVGAEQPAGRQLRRCPGSHCLTLPYVPIDVFLAMGGNCRPRAT</sequence>
<reference evidence="3" key="3">
    <citation type="submission" date="2025-09" db="UniProtKB">
        <authorList>
            <consortium name="Ensembl"/>
        </authorList>
    </citation>
    <scope>IDENTIFICATION</scope>
</reference>
<dbReference type="PANTHER" id="PTHR35355">
    <property type="entry name" value="PROTEIN FAM229A"/>
    <property type="match status" value="1"/>
</dbReference>
<evidence type="ECO:0000256" key="1">
    <source>
        <dbReference type="ARBA" id="ARBA00009958"/>
    </source>
</evidence>
<proteinExistence type="inferred from homology"/>
<evidence type="ECO:0000313" key="4">
    <source>
        <dbReference type="Proteomes" id="UP000016666"/>
    </source>
</evidence>
<feature type="region of interest" description="Disordered" evidence="2">
    <location>
        <begin position="45"/>
        <end position="74"/>
    </location>
</feature>
<organism evidence="3 4">
    <name type="scientific">Anas platyrhynchos platyrhynchos</name>
    <name type="common">Northern mallard</name>
    <dbReference type="NCBI Taxonomy" id="8840"/>
    <lineage>
        <taxon>Eukaryota</taxon>
        <taxon>Metazoa</taxon>
        <taxon>Chordata</taxon>
        <taxon>Craniata</taxon>
        <taxon>Vertebrata</taxon>
        <taxon>Euteleostomi</taxon>
        <taxon>Archelosauria</taxon>
        <taxon>Archosauria</taxon>
        <taxon>Dinosauria</taxon>
        <taxon>Saurischia</taxon>
        <taxon>Theropoda</taxon>
        <taxon>Coelurosauria</taxon>
        <taxon>Aves</taxon>
        <taxon>Neognathae</taxon>
        <taxon>Galloanserae</taxon>
        <taxon>Anseriformes</taxon>
        <taxon>Anatidae</taxon>
        <taxon>Anatinae</taxon>
        <taxon>Anas</taxon>
    </lineage>
</organism>
<dbReference type="GeneTree" id="ENSGT00390000017996"/>
<dbReference type="Pfam" id="PF14982">
    <property type="entry name" value="UPF0731"/>
    <property type="match status" value="1"/>
</dbReference>
<name>A0A493TFZ1_ANAPP</name>
<keyword evidence="4" id="KW-1185">Reference proteome</keyword>
<accession>A0A493TFZ1</accession>
<dbReference type="AlphaFoldDB" id="A0A493TFZ1"/>
<comment type="similarity">
    <text evidence="1">Belongs to the FAM229 family.</text>
</comment>
<dbReference type="Proteomes" id="UP000016666">
    <property type="component" value="Chromosome 24"/>
</dbReference>
<evidence type="ECO:0000256" key="2">
    <source>
        <dbReference type="SAM" id="MobiDB-lite"/>
    </source>
</evidence>